<evidence type="ECO:0000313" key="3">
    <source>
        <dbReference type="Proteomes" id="UP000053327"/>
    </source>
</evidence>
<keyword evidence="1" id="KW-0812">Transmembrane</keyword>
<gene>
    <name evidence="2" type="ORF">PVBG_00624</name>
</gene>
<proteinExistence type="predicted"/>
<evidence type="ECO:0008006" key="4">
    <source>
        <dbReference type="Google" id="ProtNLM"/>
    </source>
</evidence>
<protein>
    <recommendedName>
        <fullName evidence="4">PIR Superfamily Protein</fullName>
    </recommendedName>
</protein>
<organism evidence="2 3">
    <name type="scientific">Plasmodium vivax (strain Brazil I)</name>
    <dbReference type="NCBI Taxonomy" id="1033975"/>
    <lineage>
        <taxon>Eukaryota</taxon>
        <taxon>Sar</taxon>
        <taxon>Alveolata</taxon>
        <taxon>Apicomplexa</taxon>
        <taxon>Aconoidasida</taxon>
        <taxon>Haemosporida</taxon>
        <taxon>Plasmodiidae</taxon>
        <taxon>Plasmodium</taxon>
        <taxon>Plasmodium (Plasmodium)</taxon>
    </lineage>
</organism>
<dbReference type="OrthoDB" id="10489123at2759"/>
<dbReference type="AlphaFoldDB" id="A0A0J9SKL2"/>
<reference evidence="2 3" key="1">
    <citation type="submission" date="2011-08" db="EMBL/GenBank/DDBJ databases">
        <title>The Genome Sequence of Plasmodium vivax Brazil I.</title>
        <authorList>
            <consortium name="The Broad Institute Genome Sequencing Platform"/>
            <consortium name="The Broad Institute Genome Sequencing Center for Infectious Disease"/>
            <person name="Neafsey D."/>
            <person name="Carlton J."/>
            <person name="Barnwell J."/>
            <person name="Collins W."/>
            <person name="Escalante A."/>
            <person name="Mullikin J."/>
            <person name="Saul A."/>
            <person name="Guigo R."/>
            <person name="Camara F."/>
            <person name="Young S.K."/>
            <person name="Zeng Q."/>
            <person name="Gargeya S."/>
            <person name="Fitzgerald M."/>
            <person name="Haas B."/>
            <person name="Abouelleil A."/>
            <person name="Alvarado L."/>
            <person name="Arachchi H.M."/>
            <person name="Berlin A."/>
            <person name="Brown A."/>
            <person name="Chapman S.B."/>
            <person name="Chen Z."/>
            <person name="Dunbar C."/>
            <person name="Freedman E."/>
            <person name="Gearin G."/>
            <person name="Gellesch M."/>
            <person name="Goldberg J."/>
            <person name="Griggs A."/>
            <person name="Gujja S."/>
            <person name="Heiman D."/>
            <person name="Howarth C."/>
            <person name="Larson L."/>
            <person name="Lui A."/>
            <person name="MacDonald P.J.P."/>
            <person name="Montmayeur A."/>
            <person name="Murphy C."/>
            <person name="Neiman D."/>
            <person name="Pearson M."/>
            <person name="Priest M."/>
            <person name="Roberts A."/>
            <person name="Saif S."/>
            <person name="Shea T."/>
            <person name="Shenoy N."/>
            <person name="Sisk P."/>
            <person name="Stolte C."/>
            <person name="Sykes S."/>
            <person name="Wortman J."/>
            <person name="Nusbaum C."/>
            <person name="Birren B."/>
        </authorList>
    </citation>
    <scope>NUCLEOTIDE SEQUENCE [LARGE SCALE GENOMIC DNA]</scope>
    <source>
        <strain evidence="2 3">Brazil I</strain>
    </source>
</reference>
<keyword evidence="1" id="KW-1133">Transmembrane helix</keyword>
<keyword evidence="1" id="KW-0472">Membrane</keyword>
<feature type="transmembrane region" description="Helical" evidence="1">
    <location>
        <begin position="246"/>
        <end position="268"/>
    </location>
</feature>
<dbReference type="Proteomes" id="UP000053327">
    <property type="component" value="Unassembled WGS sequence"/>
</dbReference>
<name>A0A0J9SKL2_PLAV1</name>
<evidence type="ECO:0000313" key="2">
    <source>
        <dbReference type="EMBL" id="KMZ83544.1"/>
    </source>
</evidence>
<sequence>MDSSTEEKKYEFFEQIDKYIDRASKLDVSDQLEDYDRTCAFLLNEGGLRKIKSNFICEKFQYLFHLLSHSSTDDRKINLTDSDYEFMNFWINHKVRNSDINDSVVAEKFYKDLIINGENTKKDGILKQYIYYIDDNIYEHMEILYILHNNFSKIYKNEQISCGDKDTCSMYTNECNDKYKKGIYKCSPYNKSKFCLKLEDLKSKYEKIQNVKSLRYNFTLSELITLPTYYQAVKELGSVFEIWKDVIISGISILSIILGLFLILLYFYKVNILFNQYMWANYIYY</sequence>
<evidence type="ECO:0000256" key="1">
    <source>
        <dbReference type="SAM" id="Phobius"/>
    </source>
</evidence>
<accession>A0A0J9SKL2</accession>
<dbReference type="EMBL" id="KQ234875">
    <property type="protein sequence ID" value="KMZ83544.1"/>
    <property type="molecule type" value="Genomic_DNA"/>
</dbReference>